<organism evidence="11">
    <name type="scientific">Enterobius vermicularis</name>
    <name type="common">Human pinworm</name>
    <dbReference type="NCBI Taxonomy" id="51028"/>
    <lineage>
        <taxon>Eukaryota</taxon>
        <taxon>Metazoa</taxon>
        <taxon>Ecdysozoa</taxon>
        <taxon>Nematoda</taxon>
        <taxon>Chromadorea</taxon>
        <taxon>Rhabditida</taxon>
        <taxon>Spirurina</taxon>
        <taxon>Oxyuridomorpha</taxon>
        <taxon>Oxyuroidea</taxon>
        <taxon>Oxyuridae</taxon>
        <taxon>Enterobius</taxon>
    </lineage>
</organism>
<name>A0A0N4V4G2_ENTVE</name>
<dbReference type="InterPro" id="IPR036390">
    <property type="entry name" value="WH_DNA-bd_sf"/>
</dbReference>
<dbReference type="GO" id="GO:0000981">
    <property type="term" value="F:DNA-binding transcription factor activity, RNA polymerase II-specific"/>
    <property type="evidence" value="ECO:0007669"/>
    <property type="project" value="TreeGrafter"/>
</dbReference>
<dbReference type="STRING" id="51028.A0A0N4V4G2"/>
<dbReference type="InterPro" id="IPR049624">
    <property type="entry name" value="FOXN1_4"/>
</dbReference>
<evidence type="ECO:0000313" key="10">
    <source>
        <dbReference type="Proteomes" id="UP000274131"/>
    </source>
</evidence>
<dbReference type="Pfam" id="PF00250">
    <property type="entry name" value="Forkhead"/>
    <property type="match status" value="1"/>
</dbReference>
<feature type="compositionally biased region" description="Polar residues" evidence="7">
    <location>
        <begin position="349"/>
        <end position="373"/>
    </location>
</feature>
<evidence type="ECO:0000256" key="4">
    <source>
        <dbReference type="ARBA" id="ARBA00023163"/>
    </source>
</evidence>
<feature type="DNA-binding region" description="Fork-head" evidence="6">
    <location>
        <begin position="205"/>
        <end position="302"/>
    </location>
</feature>
<dbReference type="PANTHER" id="PTHR46721:SF3">
    <property type="entry name" value="FORKHEAD BOX N1"/>
    <property type="match status" value="1"/>
</dbReference>
<keyword evidence="2" id="KW-0805">Transcription regulation</keyword>
<comment type="subcellular location">
    <subcellularLocation>
        <location evidence="6">Nucleus</location>
    </subcellularLocation>
</comment>
<feature type="compositionally biased region" description="Low complexity" evidence="7">
    <location>
        <begin position="172"/>
        <end position="184"/>
    </location>
</feature>
<accession>A0A0N4V4G2</accession>
<keyword evidence="1" id="KW-0217">Developmental protein</keyword>
<dbReference type="InterPro" id="IPR030456">
    <property type="entry name" value="TF_fork_head_CS_2"/>
</dbReference>
<dbReference type="OrthoDB" id="10070006at2759"/>
<feature type="region of interest" description="Disordered" evidence="7">
    <location>
        <begin position="330"/>
        <end position="373"/>
    </location>
</feature>
<keyword evidence="4" id="KW-0804">Transcription</keyword>
<protein>
    <submittedName>
        <fullName evidence="11">Fork-head domain-containing protein</fullName>
    </submittedName>
</protein>
<dbReference type="GO" id="GO:0005634">
    <property type="term" value="C:nucleus"/>
    <property type="evidence" value="ECO:0007669"/>
    <property type="project" value="UniProtKB-SubCell"/>
</dbReference>
<evidence type="ECO:0000256" key="6">
    <source>
        <dbReference type="PROSITE-ProRule" id="PRU00089"/>
    </source>
</evidence>
<dbReference type="PANTHER" id="PTHR46721">
    <property type="entry name" value="FORKHEAD BOX PROTEIN N1"/>
    <property type="match status" value="1"/>
</dbReference>
<keyword evidence="10" id="KW-1185">Reference proteome</keyword>
<evidence type="ECO:0000256" key="7">
    <source>
        <dbReference type="SAM" id="MobiDB-lite"/>
    </source>
</evidence>
<evidence type="ECO:0000256" key="5">
    <source>
        <dbReference type="ARBA" id="ARBA00023242"/>
    </source>
</evidence>
<evidence type="ECO:0000313" key="9">
    <source>
        <dbReference type="EMBL" id="VDD89946.1"/>
    </source>
</evidence>
<dbReference type="SMART" id="SM00339">
    <property type="entry name" value="FH"/>
    <property type="match status" value="1"/>
</dbReference>
<dbReference type="PROSITE" id="PS00658">
    <property type="entry name" value="FORK_HEAD_2"/>
    <property type="match status" value="1"/>
</dbReference>
<sequence>MECSEKQYQLLQNYSFNEPTTSVHNSYGSVPPVSVNPTFRIDPPCPSTDIDQCSSQVLTFNDAPLTDCQERPIVVTGTKAKRNLGYSVYAENFNKLLQRGSGTNRRKPNMRVVGEEEEVVYYGTESNEQCGIAFDERDEREIVKSLPPEQLEEPTEQPQVSIESATVDYCPDNDSSSSNLSSLPRNPADGEKREQDFSSDRFKTKPAISYATLVALALKNSKNGCLTVQEVYDFVDTNFPFFRTANSGWKNSVRHNLSFSKYFMKIETRRGEGDSRRSYIWTVNPARSQELEQSLAKLMERDKENTLKCLANPDDFDAIRTGTLNFKFKRPGRRKPMVQIGSKDPGLSRSFSAGTSRQDGKPNHSTNFGPSSQLAYSSGATKVQTFRGPRRVLSFGATPTGGVSELIEDASRNCSDDSAQYNTCPLPELTKLLNENDDDLLFCQSPQASSSVFAVTRYPSSPEVSSDVEGLTMESSQLRRNEVSVCNDLNKVHLVDPVSTSSVSEDSPDVFHGSSQLSLTDLELERQFQLTPPCKIDSTNWDDISNIVSPGNDVMLSDAIVNKSPEQDLKSPSFDQWQYEPVTPSRWTDFGGPCRTPQYKIARNHLL</sequence>
<feature type="compositionally biased region" description="Basic and acidic residues" evidence="7">
    <location>
        <begin position="188"/>
        <end position="200"/>
    </location>
</feature>
<dbReference type="Gene3D" id="1.10.10.10">
    <property type="entry name" value="Winged helix-like DNA-binding domain superfamily/Winged helix DNA-binding domain"/>
    <property type="match status" value="1"/>
</dbReference>
<proteinExistence type="predicted"/>
<reference evidence="9 10" key="2">
    <citation type="submission" date="2018-10" db="EMBL/GenBank/DDBJ databases">
        <authorList>
            <consortium name="Pathogen Informatics"/>
        </authorList>
    </citation>
    <scope>NUCLEOTIDE SEQUENCE [LARGE SCALE GENOMIC DNA]</scope>
</reference>
<dbReference type="InterPro" id="IPR036388">
    <property type="entry name" value="WH-like_DNA-bd_sf"/>
</dbReference>
<evidence type="ECO:0000259" key="8">
    <source>
        <dbReference type="PROSITE" id="PS50039"/>
    </source>
</evidence>
<feature type="domain" description="Fork-head" evidence="8">
    <location>
        <begin position="205"/>
        <end position="302"/>
    </location>
</feature>
<dbReference type="Proteomes" id="UP000274131">
    <property type="component" value="Unassembled WGS sequence"/>
</dbReference>
<dbReference type="PROSITE" id="PS50039">
    <property type="entry name" value="FORK_HEAD_3"/>
    <property type="match status" value="1"/>
</dbReference>
<dbReference type="EMBL" id="UXUI01007932">
    <property type="protein sequence ID" value="VDD89946.1"/>
    <property type="molecule type" value="Genomic_DNA"/>
</dbReference>
<keyword evidence="3 6" id="KW-0238">DNA-binding</keyword>
<dbReference type="WBParaSite" id="EVEC_0000501301-mRNA-1">
    <property type="protein sequence ID" value="EVEC_0000501301-mRNA-1"/>
    <property type="gene ID" value="EVEC_0000501301"/>
</dbReference>
<gene>
    <name evidence="9" type="ORF">EVEC_LOCUS4697</name>
</gene>
<dbReference type="AlphaFoldDB" id="A0A0N4V4G2"/>
<evidence type="ECO:0000256" key="3">
    <source>
        <dbReference type="ARBA" id="ARBA00023125"/>
    </source>
</evidence>
<evidence type="ECO:0000256" key="2">
    <source>
        <dbReference type="ARBA" id="ARBA00023015"/>
    </source>
</evidence>
<evidence type="ECO:0000256" key="1">
    <source>
        <dbReference type="ARBA" id="ARBA00022473"/>
    </source>
</evidence>
<feature type="region of interest" description="Disordered" evidence="7">
    <location>
        <begin position="167"/>
        <end position="200"/>
    </location>
</feature>
<dbReference type="SUPFAM" id="SSF46785">
    <property type="entry name" value="Winged helix' DNA-binding domain"/>
    <property type="match status" value="1"/>
</dbReference>
<reference evidence="11" key="1">
    <citation type="submission" date="2017-02" db="UniProtKB">
        <authorList>
            <consortium name="WormBaseParasite"/>
        </authorList>
    </citation>
    <scope>IDENTIFICATION</scope>
</reference>
<dbReference type="PRINTS" id="PR00053">
    <property type="entry name" value="FORKHEAD"/>
</dbReference>
<evidence type="ECO:0000313" key="11">
    <source>
        <dbReference type="WBParaSite" id="EVEC_0000501301-mRNA-1"/>
    </source>
</evidence>
<dbReference type="InterPro" id="IPR001766">
    <property type="entry name" value="Fork_head_dom"/>
</dbReference>
<keyword evidence="5 6" id="KW-0539">Nucleus</keyword>
<dbReference type="GO" id="GO:0000976">
    <property type="term" value="F:transcription cis-regulatory region binding"/>
    <property type="evidence" value="ECO:0007669"/>
    <property type="project" value="TreeGrafter"/>
</dbReference>